<accession>A0A0K1E903</accession>
<dbReference type="Proteomes" id="UP000067626">
    <property type="component" value="Chromosome"/>
</dbReference>
<dbReference type="OrthoDB" id="9857009at2"/>
<dbReference type="RefSeq" id="WP_050429740.1">
    <property type="nucleotide sequence ID" value="NZ_CP012159.1"/>
</dbReference>
<dbReference type="AlphaFoldDB" id="A0A0K1E903"/>
<protein>
    <submittedName>
        <fullName evidence="1">Uncharacterized protein</fullName>
    </submittedName>
</protein>
<proteinExistence type="predicted"/>
<reference evidence="1 2" key="1">
    <citation type="submission" date="2015-07" db="EMBL/GenBank/DDBJ databases">
        <title>Genome analysis of myxobacterium Chondromyces crocatus Cm c5 reveals a high potential for natural compound synthesis and the genetic basis for the loss of fruiting body formation.</title>
        <authorList>
            <person name="Zaburannyi N."/>
            <person name="Bunk B."/>
            <person name="Maier J."/>
            <person name="Overmann J."/>
            <person name="Mueller R."/>
        </authorList>
    </citation>
    <scope>NUCLEOTIDE SEQUENCE [LARGE SCALE GENOMIC DNA]</scope>
    <source>
        <strain evidence="1 2">Cm c5</strain>
    </source>
</reference>
<name>A0A0K1E903_CHOCO</name>
<dbReference type="PROSITE" id="PS51257">
    <property type="entry name" value="PROKAR_LIPOPROTEIN"/>
    <property type="match status" value="1"/>
</dbReference>
<organism evidence="1 2">
    <name type="scientific">Chondromyces crocatus</name>
    <dbReference type="NCBI Taxonomy" id="52"/>
    <lineage>
        <taxon>Bacteria</taxon>
        <taxon>Pseudomonadati</taxon>
        <taxon>Myxococcota</taxon>
        <taxon>Polyangia</taxon>
        <taxon>Polyangiales</taxon>
        <taxon>Polyangiaceae</taxon>
        <taxon>Chondromyces</taxon>
    </lineage>
</organism>
<dbReference type="EMBL" id="CP012159">
    <property type="protein sequence ID" value="AKT37361.1"/>
    <property type="molecule type" value="Genomic_DNA"/>
</dbReference>
<evidence type="ECO:0000313" key="1">
    <source>
        <dbReference type="EMBL" id="AKT37361.1"/>
    </source>
</evidence>
<gene>
    <name evidence="1" type="ORF">CMC5_014960</name>
</gene>
<sequence>MLPRVQPLCLLLGGLVLLSACKKDEPEPQTIPLSAGGSAAPVAADPAPEATANVAADTAATADALAVPPPAETATAPATPVRTGGASIEGCCAALRAIGSSGRPADVKTKANTAAKLCNGLNTRVKSGEVTRSSAMVTIKGTLGPVAAPAECK</sequence>
<dbReference type="KEGG" id="ccro:CMC5_014960"/>
<keyword evidence="2" id="KW-1185">Reference proteome</keyword>
<evidence type="ECO:0000313" key="2">
    <source>
        <dbReference type="Proteomes" id="UP000067626"/>
    </source>
</evidence>